<evidence type="ECO:0000313" key="2">
    <source>
        <dbReference type="Proteomes" id="UP000078542"/>
    </source>
</evidence>
<dbReference type="PANTHER" id="PTHR31511">
    <property type="entry name" value="PROTEIN CBG23764"/>
    <property type="match status" value="1"/>
</dbReference>
<organism evidence="1 2">
    <name type="scientific">Cyphomyrmex costatus</name>
    <dbReference type="NCBI Taxonomy" id="456900"/>
    <lineage>
        <taxon>Eukaryota</taxon>
        <taxon>Metazoa</taxon>
        <taxon>Ecdysozoa</taxon>
        <taxon>Arthropoda</taxon>
        <taxon>Hexapoda</taxon>
        <taxon>Insecta</taxon>
        <taxon>Pterygota</taxon>
        <taxon>Neoptera</taxon>
        <taxon>Endopterygota</taxon>
        <taxon>Hymenoptera</taxon>
        <taxon>Apocrita</taxon>
        <taxon>Aculeata</taxon>
        <taxon>Formicoidea</taxon>
        <taxon>Formicidae</taxon>
        <taxon>Myrmicinae</taxon>
        <taxon>Cyphomyrmex</taxon>
    </lineage>
</organism>
<dbReference type="AlphaFoldDB" id="A0A151I7R8"/>
<evidence type="ECO:0000313" key="1">
    <source>
        <dbReference type="EMBL" id="KYM94186.1"/>
    </source>
</evidence>
<reference evidence="1 2" key="1">
    <citation type="submission" date="2016-03" db="EMBL/GenBank/DDBJ databases">
        <title>Cyphomyrmex costatus WGS genome.</title>
        <authorList>
            <person name="Nygaard S."/>
            <person name="Hu H."/>
            <person name="Boomsma J."/>
            <person name="Zhang G."/>
        </authorList>
    </citation>
    <scope>NUCLEOTIDE SEQUENCE [LARGE SCALE GENOMIC DNA]</scope>
    <source>
        <strain evidence="1">MS0001</strain>
        <tissue evidence="1">Whole body</tissue>
    </source>
</reference>
<gene>
    <name evidence="1" type="ORF">ALC62_15190</name>
</gene>
<proteinExistence type="predicted"/>
<dbReference type="PANTHER" id="PTHR31511:SF12">
    <property type="entry name" value="RHO TERMINATION FACTOR N-TERMINAL DOMAIN-CONTAINING PROTEIN"/>
    <property type="match status" value="1"/>
</dbReference>
<name>A0A151I7R8_9HYME</name>
<sequence>MSINSKNYELYRYTDLREWYERHVIEPTLASLEEFQERDIGWALPRILNLTVNVNKLNPMCVGCCIKRCLHYFNTNEKLEIHSEDCDRMNDCAIRLPSEDEKWLSFRNHCRKEHVPFIVYADLKCVLQKTETSSASSYSYQQHDSPVNKPEKTVKCGKVAKQHRFKKFLLFRIL</sequence>
<dbReference type="EMBL" id="KQ978401">
    <property type="protein sequence ID" value="KYM94186.1"/>
    <property type="molecule type" value="Genomic_DNA"/>
</dbReference>
<keyword evidence="2" id="KW-1185">Reference proteome</keyword>
<protein>
    <submittedName>
        <fullName evidence="1">Uncharacterized protein</fullName>
    </submittedName>
</protein>
<accession>A0A151I7R8</accession>
<dbReference type="Proteomes" id="UP000078542">
    <property type="component" value="Unassembled WGS sequence"/>
</dbReference>